<keyword evidence="9" id="KW-1185">Reference proteome</keyword>
<gene>
    <name evidence="7 8" type="primary">deoC</name>
    <name evidence="8" type="ORF">CVD27_17955</name>
</gene>
<dbReference type="PANTHER" id="PTHR10889">
    <property type="entry name" value="DEOXYRIBOSE-PHOSPHATE ALDOLASE"/>
    <property type="match status" value="1"/>
</dbReference>
<accession>A0A2N5HC22</accession>
<dbReference type="GO" id="GO:0004139">
    <property type="term" value="F:deoxyribose-phosphate aldolase activity"/>
    <property type="evidence" value="ECO:0007669"/>
    <property type="project" value="UniProtKB-UniRule"/>
</dbReference>
<dbReference type="Gene3D" id="3.20.20.70">
    <property type="entry name" value="Aldolase class I"/>
    <property type="match status" value="1"/>
</dbReference>
<dbReference type="GO" id="GO:0016052">
    <property type="term" value="P:carbohydrate catabolic process"/>
    <property type="evidence" value="ECO:0007669"/>
    <property type="project" value="TreeGrafter"/>
</dbReference>
<protein>
    <recommendedName>
        <fullName evidence="7">Deoxyribose-phosphate aldolase</fullName>
        <shortName evidence="7">DERA</shortName>
        <ecNumber evidence="7">4.1.2.4</ecNumber>
    </recommendedName>
    <alternativeName>
        <fullName evidence="7">2-deoxy-D-ribose 5-phosphate aldolase</fullName>
    </alternativeName>
    <alternativeName>
        <fullName evidence="7">Phosphodeoxyriboaldolase</fullName>
        <shortName evidence="7">Deoxyriboaldolase</shortName>
    </alternativeName>
</protein>
<name>A0A2N5HC22_9BACI</name>
<proteinExistence type="inferred from homology"/>
<comment type="similarity">
    <text evidence="1 7">Belongs to the DeoC/FbaB aldolase family. DeoC type 1 subfamily.</text>
</comment>
<dbReference type="EC" id="4.1.2.4" evidence="7"/>
<evidence type="ECO:0000256" key="7">
    <source>
        <dbReference type="HAMAP-Rule" id="MF_00114"/>
    </source>
</evidence>
<organism evidence="8 9">
    <name type="scientific">Neobacillus cucumis</name>
    <dbReference type="NCBI Taxonomy" id="1740721"/>
    <lineage>
        <taxon>Bacteria</taxon>
        <taxon>Bacillati</taxon>
        <taxon>Bacillota</taxon>
        <taxon>Bacilli</taxon>
        <taxon>Bacillales</taxon>
        <taxon>Bacillaceae</taxon>
        <taxon>Neobacillus</taxon>
    </lineage>
</organism>
<evidence type="ECO:0000313" key="8">
    <source>
        <dbReference type="EMBL" id="PLS03062.1"/>
    </source>
</evidence>
<keyword evidence="2 7" id="KW-0963">Cytoplasm</keyword>
<dbReference type="InterPro" id="IPR028581">
    <property type="entry name" value="DeoC_typeI"/>
</dbReference>
<dbReference type="SMART" id="SM01133">
    <property type="entry name" value="DeoC"/>
    <property type="match status" value="1"/>
</dbReference>
<evidence type="ECO:0000256" key="5">
    <source>
        <dbReference type="ARBA" id="ARBA00048791"/>
    </source>
</evidence>
<evidence type="ECO:0000256" key="1">
    <source>
        <dbReference type="ARBA" id="ARBA00010936"/>
    </source>
</evidence>
<comment type="function">
    <text evidence="6 7">Catalyzes a reversible aldol reaction between acetaldehyde and D-glyceraldehyde 3-phosphate to generate 2-deoxy-D-ribose 5-phosphate.</text>
</comment>
<dbReference type="PANTHER" id="PTHR10889:SF1">
    <property type="entry name" value="DEOXYRIBOSE-PHOSPHATE ALDOLASE"/>
    <property type="match status" value="1"/>
</dbReference>
<dbReference type="Pfam" id="PF01791">
    <property type="entry name" value="DeoC"/>
    <property type="match status" value="1"/>
</dbReference>
<keyword evidence="4 7" id="KW-0704">Schiff base</keyword>
<dbReference type="GO" id="GO:0005737">
    <property type="term" value="C:cytoplasm"/>
    <property type="evidence" value="ECO:0007669"/>
    <property type="project" value="UniProtKB-SubCell"/>
</dbReference>
<comment type="subcellular location">
    <subcellularLocation>
        <location evidence="7">Cytoplasm</location>
    </subcellularLocation>
</comment>
<dbReference type="InterPro" id="IPR011343">
    <property type="entry name" value="DeoC"/>
</dbReference>
<evidence type="ECO:0000256" key="4">
    <source>
        <dbReference type="ARBA" id="ARBA00023270"/>
    </source>
</evidence>
<feature type="active site" description="Proton donor/acceptor" evidence="7">
    <location>
        <position position="184"/>
    </location>
</feature>
<evidence type="ECO:0000256" key="2">
    <source>
        <dbReference type="ARBA" id="ARBA00022490"/>
    </source>
</evidence>
<comment type="pathway">
    <text evidence="7">Carbohydrate degradation; 2-deoxy-D-ribose 1-phosphate degradation; D-glyceraldehyde 3-phosphate and acetaldehyde from 2-deoxy-alpha-D-ribose 1-phosphate: step 2/2.</text>
</comment>
<dbReference type="HAMAP" id="MF_00114">
    <property type="entry name" value="DeoC_type1"/>
    <property type="match status" value="1"/>
</dbReference>
<evidence type="ECO:0000256" key="6">
    <source>
        <dbReference type="ARBA" id="ARBA00056337"/>
    </source>
</evidence>
<dbReference type="FunFam" id="3.20.20.70:FF:000044">
    <property type="entry name" value="Deoxyribose-phosphate aldolase"/>
    <property type="match status" value="1"/>
</dbReference>
<comment type="catalytic activity">
    <reaction evidence="5 7">
        <text>2-deoxy-D-ribose 5-phosphate = D-glyceraldehyde 3-phosphate + acetaldehyde</text>
        <dbReference type="Rhea" id="RHEA:12821"/>
        <dbReference type="ChEBI" id="CHEBI:15343"/>
        <dbReference type="ChEBI" id="CHEBI:59776"/>
        <dbReference type="ChEBI" id="CHEBI:62877"/>
        <dbReference type="EC" id="4.1.2.4"/>
    </reaction>
</comment>
<dbReference type="GO" id="GO:0006018">
    <property type="term" value="P:2-deoxyribose 1-phosphate catabolic process"/>
    <property type="evidence" value="ECO:0007669"/>
    <property type="project" value="UniProtKB-UniRule"/>
</dbReference>
<dbReference type="NCBIfam" id="TIGR00126">
    <property type="entry name" value="deoC"/>
    <property type="match status" value="1"/>
</dbReference>
<reference evidence="8 9" key="1">
    <citation type="submission" date="2017-11" db="EMBL/GenBank/DDBJ databases">
        <title>Comparitive Functional Genomics of Dry Heat Resistant strains isolated from the Viking Spacecraft.</title>
        <authorList>
            <person name="Seuylemezian A."/>
            <person name="Cooper K."/>
            <person name="Vaishampayan P."/>
        </authorList>
    </citation>
    <scope>NUCLEOTIDE SEQUENCE [LARGE SCALE GENOMIC DNA]</scope>
    <source>
        <strain evidence="8 9">V32-6</strain>
    </source>
</reference>
<dbReference type="AlphaFoldDB" id="A0A2N5HC22"/>
<dbReference type="CDD" id="cd00959">
    <property type="entry name" value="DeoC"/>
    <property type="match status" value="1"/>
</dbReference>
<evidence type="ECO:0000256" key="3">
    <source>
        <dbReference type="ARBA" id="ARBA00023239"/>
    </source>
</evidence>
<dbReference type="InterPro" id="IPR002915">
    <property type="entry name" value="DeoC/FbaB/LacD_aldolase"/>
</dbReference>
<comment type="caution">
    <text evidence="8">The sequence shown here is derived from an EMBL/GenBank/DDBJ whole genome shotgun (WGS) entry which is preliminary data.</text>
</comment>
<sequence>MTENIIRMIDHTLLKADASREEIIKIINEAKEYLFASVCVNPTWVKTAADLLADTPEVKVCTVIGFPLGASTSETKAFETKNAIENGANEIDMVINIAALKDQNDKLVEQDIRAVVESAKGKALVKVIIETCLLTNEEKVRACELAVKAGADFVKTSTGFSTGGATVEDIRLMRQTVGPNVGVKASGGVRSREDALAMVEAGATRIGASSGVSIAKGERSNNNY</sequence>
<feature type="active site" description="Proton donor/acceptor" evidence="7">
    <location>
        <position position="92"/>
    </location>
</feature>
<dbReference type="GO" id="GO:0009264">
    <property type="term" value="P:deoxyribonucleotide catabolic process"/>
    <property type="evidence" value="ECO:0007669"/>
    <property type="project" value="UniProtKB-UniRule"/>
</dbReference>
<dbReference type="OrthoDB" id="9778711at2"/>
<feature type="active site" description="Schiff-base intermediate with acetaldehyde" evidence="7">
    <location>
        <position position="155"/>
    </location>
</feature>
<dbReference type="InterPro" id="IPR013785">
    <property type="entry name" value="Aldolase_TIM"/>
</dbReference>
<keyword evidence="3 7" id="KW-0456">Lyase</keyword>
<dbReference type="SUPFAM" id="SSF51569">
    <property type="entry name" value="Aldolase"/>
    <property type="match status" value="1"/>
</dbReference>
<dbReference type="RefSeq" id="WP_101649254.1">
    <property type="nucleotide sequence ID" value="NZ_PGVE01000064.1"/>
</dbReference>
<dbReference type="UniPathway" id="UPA00002">
    <property type="reaction ID" value="UER00468"/>
</dbReference>
<dbReference type="PIRSF" id="PIRSF001357">
    <property type="entry name" value="DeoC"/>
    <property type="match status" value="1"/>
</dbReference>
<dbReference type="EMBL" id="PGVE01000064">
    <property type="protein sequence ID" value="PLS03062.1"/>
    <property type="molecule type" value="Genomic_DNA"/>
</dbReference>
<evidence type="ECO:0000313" key="9">
    <source>
        <dbReference type="Proteomes" id="UP000234950"/>
    </source>
</evidence>
<dbReference type="Proteomes" id="UP000234950">
    <property type="component" value="Unassembled WGS sequence"/>
</dbReference>